<gene>
    <name evidence="1" type="ORF">U6N30_00980</name>
</gene>
<protein>
    <submittedName>
        <fullName evidence="1">Uncharacterized protein</fullName>
    </submittedName>
</protein>
<evidence type="ECO:0000313" key="2">
    <source>
        <dbReference type="Proteomes" id="UP001324287"/>
    </source>
</evidence>
<dbReference type="RefSeq" id="WP_324275784.1">
    <property type="nucleotide sequence ID" value="NZ_CP141261.1"/>
</dbReference>
<reference evidence="1 2" key="1">
    <citation type="submission" date="2023-12" db="EMBL/GenBank/DDBJ databases">
        <title>Blastococcus brunescens sp. nov., an actonobacterium isolated from sandstone collected in sahara desert.</title>
        <authorList>
            <person name="Gtari M."/>
            <person name="Ghodhbane F."/>
        </authorList>
    </citation>
    <scope>NUCLEOTIDE SEQUENCE [LARGE SCALE GENOMIC DNA]</scope>
    <source>
        <strain evidence="1 2">BMG 8361</strain>
    </source>
</reference>
<sequence length="140" mass="15603">MDAPEQWLLTAEERGNPGTPLPAWTEGNLVRSLVHGVAYFDRLVEVVEQLGEGDRLWFTDWRGTRTSGCDPTGPRWTNCSAPRRTAVWMCGAWCGARTPTPSPTARRRTGHWTARSRRTVAGWSSTSACAGWAATTRRSW</sequence>
<keyword evidence="2" id="KW-1185">Reference proteome</keyword>
<dbReference type="Proteomes" id="UP001324287">
    <property type="component" value="Chromosome"/>
</dbReference>
<organism evidence="1 2">
    <name type="scientific">Blastococcus brunescens</name>
    <dbReference type="NCBI Taxonomy" id="1564165"/>
    <lineage>
        <taxon>Bacteria</taxon>
        <taxon>Bacillati</taxon>
        <taxon>Actinomycetota</taxon>
        <taxon>Actinomycetes</taxon>
        <taxon>Geodermatophilales</taxon>
        <taxon>Geodermatophilaceae</taxon>
        <taxon>Blastococcus</taxon>
    </lineage>
</organism>
<evidence type="ECO:0000313" key="1">
    <source>
        <dbReference type="EMBL" id="WRL64457.1"/>
    </source>
</evidence>
<proteinExistence type="predicted"/>
<accession>A0ABZ1B267</accession>
<dbReference type="EMBL" id="CP141261">
    <property type="protein sequence ID" value="WRL64457.1"/>
    <property type="molecule type" value="Genomic_DNA"/>
</dbReference>
<name>A0ABZ1B267_9ACTN</name>